<comment type="caution">
    <text evidence="1">The sequence shown here is derived from an EMBL/GenBank/DDBJ whole genome shotgun (WGS) entry which is preliminary data.</text>
</comment>
<gene>
    <name evidence="1" type="ORF">GTS_22840</name>
</gene>
<evidence type="ECO:0000313" key="1">
    <source>
        <dbReference type="EMBL" id="GDY30651.1"/>
    </source>
</evidence>
<dbReference type="AlphaFoldDB" id="A0A4D4J2E6"/>
<reference evidence="2" key="1">
    <citation type="submission" date="2019-04" db="EMBL/GenBank/DDBJ databases">
        <title>Draft genome sequence of Pseudonocardiaceae bacterium SL3-2-4.</title>
        <authorList>
            <person name="Ningsih F."/>
            <person name="Yokota A."/>
            <person name="Sakai Y."/>
            <person name="Nanatani K."/>
            <person name="Yabe S."/>
            <person name="Oetari A."/>
            <person name="Sjamsuridzal W."/>
        </authorList>
    </citation>
    <scope>NUCLEOTIDE SEQUENCE [LARGE SCALE GENOMIC DNA]</scope>
    <source>
        <strain evidence="2">SL3-2-4</strain>
    </source>
</reference>
<name>A0A4D4J2E6_9PSEU</name>
<accession>A0A4D4J2E6</accession>
<protein>
    <submittedName>
        <fullName evidence="1">Uncharacterized protein</fullName>
    </submittedName>
</protein>
<dbReference type="Proteomes" id="UP000298860">
    <property type="component" value="Unassembled WGS sequence"/>
</dbReference>
<sequence length="70" mass="7129">MAVSSGLATWGAPPGKKVAVLAAVPLLLNDGVLGAVLLEHPQAVPTTSATPTAIDIMRTCTWFPAFPSTT</sequence>
<keyword evidence="2" id="KW-1185">Reference proteome</keyword>
<dbReference type="EMBL" id="BJFL01000008">
    <property type="protein sequence ID" value="GDY30651.1"/>
    <property type="molecule type" value="Genomic_DNA"/>
</dbReference>
<organism evidence="1 2">
    <name type="scientific">Gandjariella thermophila</name>
    <dbReference type="NCBI Taxonomy" id="1931992"/>
    <lineage>
        <taxon>Bacteria</taxon>
        <taxon>Bacillati</taxon>
        <taxon>Actinomycetota</taxon>
        <taxon>Actinomycetes</taxon>
        <taxon>Pseudonocardiales</taxon>
        <taxon>Pseudonocardiaceae</taxon>
        <taxon>Gandjariella</taxon>
    </lineage>
</organism>
<evidence type="ECO:0000313" key="2">
    <source>
        <dbReference type="Proteomes" id="UP000298860"/>
    </source>
</evidence>
<proteinExistence type="predicted"/>